<comment type="caution">
    <text evidence="2">The sequence shown here is derived from an EMBL/GenBank/DDBJ whole genome shotgun (WGS) entry which is preliminary data.</text>
</comment>
<proteinExistence type="predicted"/>
<dbReference type="EMBL" id="PCXU01000004">
    <property type="protein sequence ID" value="PIR43901.1"/>
    <property type="molecule type" value="Genomic_DNA"/>
</dbReference>
<organism evidence="2 3">
    <name type="scientific">candidate division WWE3 bacterium CG10_big_fil_rev_8_21_14_0_10_32_10</name>
    <dbReference type="NCBI Taxonomy" id="1975090"/>
    <lineage>
        <taxon>Bacteria</taxon>
        <taxon>Katanobacteria</taxon>
    </lineage>
</organism>
<reference evidence="2 3" key="1">
    <citation type="submission" date="2017-09" db="EMBL/GenBank/DDBJ databases">
        <title>Depth-based differentiation of microbial function through sediment-hosted aquifers and enrichment of novel symbionts in the deep terrestrial subsurface.</title>
        <authorList>
            <person name="Probst A.J."/>
            <person name="Ladd B."/>
            <person name="Jarett J.K."/>
            <person name="Geller-Mcgrath D.E."/>
            <person name="Sieber C.M."/>
            <person name="Emerson J.B."/>
            <person name="Anantharaman K."/>
            <person name="Thomas B.C."/>
            <person name="Malmstrom R."/>
            <person name="Stieglmeier M."/>
            <person name="Klingl A."/>
            <person name="Woyke T."/>
            <person name="Ryan C.M."/>
            <person name="Banfield J.F."/>
        </authorList>
    </citation>
    <scope>NUCLEOTIDE SEQUENCE [LARGE SCALE GENOMIC DNA]</scope>
    <source>
        <strain evidence="2">CG10_big_fil_rev_8_21_14_0_10_32_10</strain>
    </source>
</reference>
<dbReference type="InterPro" id="IPR038116">
    <property type="entry name" value="TrpR-like_sf"/>
</dbReference>
<dbReference type="Proteomes" id="UP000230214">
    <property type="component" value="Unassembled WGS sequence"/>
</dbReference>
<sequence>MITTKIPYNRKVGLNICNNFLKLIDKNNITYLDLVFKTNEREAIGRRILIIIFLLEEYSIEGIVGKLKCGKSTVSIIKKDLSLYKGSREDLLTFLAKVYYEQFGKRKTLQTGGSRTISGTKQLFGLGNHNSDDNKPVPMYRI</sequence>
<evidence type="ECO:0000313" key="2">
    <source>
        <dbReference type="EMBL" id="PIR43901.1"/>
    </source>
</evidence>
<dbReference type="InterPro" id="IPR010921">
    <property type="entry name" value="Trp_repressor/repl_initiator"/>
</dbReference>
<dbReference type="AlphaFoldDB" id="A0A2H0RBI3"/>
<name>A0A2H0RBI3_UNCKA</name>
<dbReference type="SUPFAM" id="SSF48295">
    <property type="entry name" value="TrpR-like"/>
    <property type="match status" value="1"/>
</dbReference>
<gene>
    <name evidence="2" type="ORF">COV24_00275</name>
</gene>
<accession>A0A2H0RBI3</accession>
<dbReference type="Gene3D" id="1.10.1270.10">
    <property type="entry name" value="TrpR-like"/>
    <property type="match status" value="1"/>
</dbReference>
<feature type="region of interest" description="Disordered" evidence="1">
    <location>
        <begin position="120"/>
        <end position="142"/>
    </location>
</feature>
<evidence type="ECO:0000256" key="1">
    <source>
        <dbReference type="SAM" id="MobiDB-lite"/>
    </source>
</evidence>
<dbReference type="GO" id="GO:0043565">
    <property type="term" value="F:sequence-specific DNA binding"/>
    <property type="evidence" value="ECO:0007669"/>
    <property type="project" value="InterPro"/>
</dbReference>
<protein>
    <submittedName>
        <fullName evidence="2">Uncharacterized protein</fullName>
    </submittedName>
</protein>
<evidence type="ECO:0000313" key="3">
    <source>
        <dbReference type="Proteomes" id="UP000230214"/>
    </source>
</evidence>